<reference evidence="1 2" key="1">
    <citation type="submission" date="2019-07" db="EMBL/GenBank/DDBJ databases">
        <title>Full genome sequence of Sphingomonas sp. 4R-6-7(HKS19).</title>
        <authorList>
            <person name="Im W.-T."/>
        </authorList>
    </citation>
    <scope>NUCLEOTIDE SEQUENCE [LARGE SCALE GENOMIC DNA]</scope>
    <source>
        <strain evidence="1 2">HKS19</strain>
    </source>
</reference>
<dbReference type="OrthoDB" id="7474285at2"/>
<organism evidence="1 2">
    <name type="scientific">Sphingomonas panacisoli</name>
    <dbReference type="NCBI Taxonomy" id="1813879"/>
    <lineage>
        <taxon>Bacteria</taxon>
        <taxon>Pseudomonadati</taxon>
        <taxon>Pseudomonadota</taxon>
        <taxon>Alphaproteobacteria</taxon>
        <taxon>Sphingomonadales</taxon>
        <taxon>Sphingomonadaceae</taxon>
        <taxon>Sphingomonas</taxon>
    </lineage>
</organism>
<sequence length="97" mass="10776">MAAYLSRHQRIIIDLAIRILRSAMTRSTGARVDTIEVRLALRCLLPHCRERWPLDMFWDAASGDNDIGRAQGCTAGFNGIVRQLRMAGAHGEQTPGT</sequence>
<dbReference type="AlphaFoldDB" id="A0A5B8LFH3"/>
<evidence type="ECO:0000313" key="2">
    <source>
        <dbReference type="Proteomes" id="UP000315673"/>
    </source>
</evidence>
<proteinExistence type="predicted"/>
<dbReference type="Proteomes" id="UP000315673">
    <property type="component" value="Chromosome"/>
</dbReference>
<dbReference type="EMBL" id="CP042306">
    <property type="protein sequence ID" value="QDZ06821.1"/>
    <property type="molecule type" value="Genomic_DNA"/>
</dbReference>
<evidence type="ECO:0000313" key="1">
    <source>
        <dbReference type="EMBL" id="QDZ06821.1"/>
    </source>
</evidence>
<gene>
    <name evidence="1" type="ORF">FPZ24_04460</name>
</gene>
<dbReference type="RefSeq" id="WP_146569905.1">
    <property type="nucleotide sequence ID" value="NZ_CP042306.1"/>
</dbReference>
<keyword evidence="2" id="KW-1185">Reference proteome</keyword>
<dbReference type="KEGG" id="spai:FPZ24_04460"/>
<accession>A0A5B8LFH3</accession>
<protein>
    <submittedName>
        <fullName evidence="1">Uncharacterized protein</fullName>
    </submittedName>
</protein>
<name>A0A5B8LFH3_9SPHN</name>